<keyword evidence="3" id="KW-1185">Reference proteome</keyword>
<organism evidence="2 3">
    <name type="scientific">Nitrosomonas halophila</name>
    <dbReference type="NCBI Taxonomy" id="44576"/>
    <lineage>
        <taxon>Bacteria</taxon>
        <taxon>Pseudomonadati</taxon>
        <taxon>Pseudomonadota</taxon>
        <taxon>Betaproteobacteria</taxon>
        <taxon>Nitrosomonadales</taxon>
        <taxon>Nitrosomonadaceae</taxon>
        <taxon>Nitrosomonas</taxon>
    </lineage>
</organism>
<accession>A0A1H3F8P9</accession>
<feature type="compositionally biased region" description="Basic and acidic residues" evidence="1">
    <location>
        <begin position="156"/>
        <end position="168"/>
    </location>
</feature>
<evidence type="ECO:0000256" key="1">
    <source>
        <dbReference type="SAM" id="MobiDB-lite"/>
    </source>
</evidence>
<dbReference type="AlphaFoldDB" id="A0A1H3F8P9"/>
<evidence type="ECO:0000313" key="3">
    <source>
        <dbReference type="Proteomes" id="UP000198640"/>
    </source>
</evidence>
<protein>
    <submittedName>
        <fullName evidence="2">Conjugal transfer pilus assembly protein TraV</fullName>
    </submittedName>
</protein>
<dbReference type="Pfam" id="PF09676">
    <property type="entry name" value="TraV"/>
    <property type="match status" value="1"/>
</dbReference>
<proteinExistence type="predicted"/>
<dbReference type="EMBL" id="FNOY01000011">
    <property type="protein sequence ID" value="SDX87290.1"/>
    <property type="molecule type" value="Genomic_DNA"/>
</dbReference>
<feature type="region of interest" description="Disordered" evidence="1">
    <location>
        <begin position="156"/>
        <end position="202"/>
    </location>
</feature>
<evidence type="ECO:0000313" key="2">
    <source>
        <dbReference type="EMBL" id="SDX87290.1"/>
    </source>
</evidence>
<dbReference type="STRING" id="44576.SAMN05421881_101112"/>
<dbReference type="Proteomes" id="UP000198640">
    <property type="component" value="Unassembled WGS sequence"/>
</dbReference>
<reference evidence="2 3" key="1">
    <citation type="submission" date="2016-10" db="EMBL/GenBank/DDBJ databases">
        <authorList>
            <person name="de Groot N.N."/>
        </authorList>
    </citation>
    <scope>NUCLEOTIDE SEQUENCE [LARGE SCALE GENOMIC DNA]</scope>
    <source>
        <strain evidence="2 3">Nm1</strain>
    </source>
</reference>
<gene>
    <name evidence="2" type="ORF">SAMN05421881_101112</name>
</gene>
<name>A0A1H3F8P9_9PROT</name>
<dbReference type="NCBIfam" id="TIGR02747">
    <property type="entry name" value="TraV"/>
    <property type="match status" value="1"/>
</dbReference>
<dbReference type="InterPro" id="IPR014118">
    <property type="entry name" value="T4SS_TraV"/>
</dbReference>
<sequence>MKRHPDFLAVLLLSGCSTLSGLDSQSKFSCKAPDGISCSSLSGVYANAVEDNLPGLQQPAVKAQAEKPRIDETLPAAFSITRASPSIVGQTPVSGEPVHTRPKILRIWLAPWEDADGDLHDQSYLYMVADYGRWMVEHNRQRIIDWYRPTTLKTGEIGKDASHQDKKTGWPGGHFTAPAAPPQNQYPDTLPREDMYDLEDPF</sequence>
<dbReference type="RefSeq" id="WP_176973920.1">
    <property type="nucleotide sequence ID" value="NZ_FNOY01000011.1"/>
</dbReference>